<evidence type="ECO:0000313" key="3">
    <source>
        <dbReference type="EMBL" id="OIQ70644.1"/>
    </source>
</evidence>
<keyword evidence="1" id="KW-0812">Transmembrane</keyword>
<accession>A0A1J5PSR8</accession>
<evidence type="ECO:0000259" key="2">
    <source>
        <dbReference type="Pfam" id="PF13807"/>
    </source>
</evidence>
<dbReference type="GO" id="GO:0005886">
    <property type="term" value="C:plasma membrane"/>
    <property type="evidence" value="ECO:0007669"/>
    <property type="project" value="TreeGrafter"/>
</dbReference>
<reference evidence="3" key="1">
    <citation type="submission" date="2016-10" db="EMBL/GenBank/DDBJ databases">
        <title>Sequence of Gallionella enrichment culture.</title>
        <authorList>
            <person name="Poehlein A."/>
            <person name="Muehling M."/>
            <person name="Daniel R."/>
        </authorList>
    </citation>
    <scope>NUCLEOTIDE SEQUENCE</scope>
</reference>
<name>A0A1J5PSR8_9ZZZZ</name>
<feature type="transmembrane region" description="Helical" evidence="1">
    <location>
        <begin position="73"/>
        <end position="93"/>
    </location>
</feature>
<dbReference type="Pfam" id="PF13807">
    <property type="entry name" value="GNVR"/>
    <property type="match status" value="1"/>
</dbReference>
<organism evidence="3">
    <name type="scientific">mine drainage metagenome</name>
    <dbReference type="NCBI Taxonomy" id="410659"/>
    <lineage>
        <taxon>unclassified sequences</taxon>
        <taxon>metagenomes</taxon>
        <taxon>ecological metagenomes</taxon>
    </lineage>
</organism>
<dbReference type="InterPro" id="IPR032807">
    <property type="entry name" value="GNVR"/>
</dbReference>
<feature type="transmembrane region" description="Helical" evidence="1">
    <location>
        <begin position="133"/>
        <end position="157"/>
    </location>
</feature>
<sequence length="175" mass="19077">MLEAEIAKVPANALALDALQRDYDSLQGQYNAAVANQAQANTGEKIATLSRGERITVIEQPAVPTDPVKPRRVLIAGGGIGMGLLAGFGLVLLMEVFNKTIRRPVDMVNRLGITPIATIPYLRTRREVYRRSAIRSLVILLVLALVPAIILAINAYYMPLDLLGQQLMDKFGIRG</sequence>
<dbReference type="PANTHER" id="PTHR32309:SF13">
    <property type="entry name" value="FERRIC ENTEROBACTIN TRANSPORT PROTEIN FEPE"/>
    <property type="match status" value="1"/>
</dbReference>
<gene>
    <name evidence="3" type="ORF">GALL_477420</name>
</gene>
<dbReference type="InterPro" id="IPR050445">
    <property type="entry name" value="Bact_polysacc_biosynth/exp"/>
</dbReference>
<dbReference type="PANTHER" id="PTHR32309">
    <property type="entry name" value="TYROSINE-PROTEIN KINASE"/>
    <property type="match status" value="1"/>
</dbReference>
<proteinExistence type="predicted"/>
<protein>
    <submittedName>
        <fullName evidence="3">Tyrosine kinase</fullName>
    </submittedName>
</protein>
<keyword evidence="3" id="KW-0808">Transferase</keyword>
<keyword evidence="1" id="KW-0472">Membrane</keyword>
<dbReference type="AlphaFoldDB" id="A0A1J5PSR8"/>
<dbReference type="EMBL" id="MLJW01004100">
    <property type="protein sequence ID" value="OIQ70644.1"/>
    <property type="molecule type" value="Genomic_DNA"/>
</dbReference>
<dbReference type="GO" id="GO:0004713">
    <property type="term" value="F:protein tyrosine kinase activity"/>
    <property type="evidence" value="ECO:0007669"/>
    <property type="project" value="TreeGrafter"/>
</dbReference>
<evidence type="ECO:0000256" key="1">
    <source>
        <dbReference type="SAM" id="Phobius"/>
    </source>
</evidence>
<comment type="caution">
    <text evidence="3">The sequence shown here is derived from an EMBL/GenBank/DDBJ whole genome shotgun (WGS) entry which is preliminary data.</text>
</comment>
<keyword evidence="1" id="KW-1133">Transmembrane helix</keyword>
<keyword evidence="3" id="KW-0418">Kinase</keyword>
<feature type="domain" description="Tyrosine-protein kinase G-rich" evidence="2">
    <location>
        <begin position="18"/>
        <end position="93"/>
    </location>
</feature>